<protein>
    <submittedName>
        <fullName evidence="2">Uncharacterized protein</fullName>
    </submittedName>
</protein>
<accession>A0AAD7CC73</accession>
<dbReference type="AlphaFoldDB" id="A0AAD7CC73"/>
<organism evidence="2 3">
    <name type="scientific">Roridomyces roridus</name>
    <dbReference type="NCBI Taxonomy" id="1738132"/>
    <lineage>
        <taxon>Eukaryota</taxon>
        <taxon>Fungi</taxon>
        <taxon>Dikarya</taxon>
        <taxon>Basidiomycota</taxon>
        <taxon>Agaricomycotina</taxon>
        <taxon>Agaricomycetes</taxon>
        <taxon>Agaricomycetidae</taxon>
        <taxon>Agaricales</taxon>
        <taxon>Marasmiineae</taxon>
        <taxon>Mycenaceae</taxon>
        <taxon>Roridomyces</taxon>
    </lineage>
</organism>
<feature type="region of interest" description="Disordered" evidence="1">
    <location>
        <begin position="86"/>
        <end position="110"/>
    </location>
</feature>
<keyword evidence="3" id="KW-1185">Reference proteome</keyword>
<comment type="caution">
    <text evidence="2">The sequence shown here is derived from an EMBL/GenBank/DDBJ whole genome shotgun (WGS) entry which is preliminary data.</text>
</comment>
<evidence type="ECO:0000313" key="3">
    <source>
        <dbReference type="Proteomes" id="UP001221142"/>
    </source>
</evidence>
<reference evidence="2" key="1">
    <citation type="submission" date="2023-03" db="EMBL/GenBank/DDBJ databases">
        <title>Massive genome expansion in bonnet fungi (Mycena s.s.) driven by repeated elements and novel gene families across ecological guilds.</title>
        <authorList>
            <consortium name="Lawrence Berkeley National Laboratory"/>
            <person name="Harder C.B."/>
            <person name="Miyauchi S."/>
            <person name="Viragh M."/>
            <person name="Kuo A."/>
            <person name="Thoen E."/>
            <person name="Andreopoulos B."/>
            <person name="Lu D."/>
            <person name="Skrede I."/>
            <person name="Drula E."/>
            <person name="Henrissat B."/>
            <person name="Morin E."/>
            <person name="Kohler A."/>
            <person name="Barry K."/>
            <person name="LaButti K."/>
            <person name="Morin E."/>
            <person name="Salamov A."/>
            <person name="Lipzen A."/>
            <person name="Mereny Z."/>
            <person name="Hegedus B."/>
            <person name="Baldrian P."/>
            <person name="Stursova M."/>
            <person name="Weitz H."/>
            <person name="Taylor A."/>
            <person name="Grigoriev I.V."/>
            <person name="Nagy L.G."/>
            <person name="Martin F."/>
            <person name="Kauserud H."/>
        </authorList>
    </citation>
    <scope>NUCLEOTIDE SEQUENCE</scope>
    <source>
        <strain evidence="2">9284</strain>
    </source>
</reference>
<sequence length="182" mass="19683">MTRRRRLWSTRQGSSTSLNFCFVNASICIPVRHILPPSASGSYIFSSSPSSALSPSRKPAPNPLRSRLAAMSDLDLSLKALRPILNVKTHPGPRPSTDTAPNARRHSSTRNMSWGCCWSHACDFISIGERGTMSGASSPHWDVFSHRCKSGGGRLLAAHDGRDGRCARRGGVRTPSNSGAAW</sequence>
<evidence type="ECO:0000313" key="2">
    <source>
        <dbReference type="EMBL" id="KAJ7644623.1"/>
    </source>
</evidence>
<dbReference type="Proteomes" id="UP001221142">
    <property type="component" value="Unassembled WGS sequence"/>
</dbReference>
<dbReference type="EMBL" id="JARKIF010000003">
    <property type="protein sequence ID" value="KAJ7644623.1"/>
    <property type="molecule type" value="Genomic_DNA"/>
</dbReference>
<name>A0AAD7CC73_9AGAR</name>
<evidence type="ECO:0000256" key="1">
    <source>
        <dbReference type="SAM" id="MobiDB-lite"/>
    </source>
</evidence>
<gene>
    <name evidence="2" type="ORF">FB45DRAFT_298247</name>
</gene>
<proteinExistence type="predicted"/>